<dbReference type="RefSeq" id="WP_100708173.1">
    <property type="nucleotide sequence ID" value="NZ_NPDL01000012.1"/>
</dbReference>
<organism evidence="1 2">
    <name type="scientific">Leptospira hartskeerlii</name>
    <dbReference type="NCBI Taxonomy" id="2023177"/>
    <lineage>
        <taxon>Bacteria</taxon>
        <taxon>Pseudomonadati</taxon>
        <taxon>Spirochaetota</taxon>
        <taxon>Spirochaetia</taxon>
        <taxon>Leptospirales</taxon>
        <taxon>Leptospiraceae</taxon>
        <taxon>Leptospira</taxon>
    </lineage>
</organism>
<name>A0A2M9X8W0_9LEPT</name>
<dbReference type="EMBL" id="NPDN01000011">
    <property type="protein sequence ID" value="PJZ24039.1"/>
    <property type="molecule type" value="Genomic_DNA"/>
</dbReference>
<reference evidence="1 2" key="1">
    <citation type="submission" date="2017-07" db="EMBL/GenBank/DDBJ databases">
        <title>Leptospira spp. isolated from tropical soils.</title>
        <authorList>
            <person name="Thibeaux R."/>
            <person name="Iraola G."/>
            <person name="Ferres I."/>
            <person name="Bierque E."/>
            <person name="Girault D."/>
            <person name="Soupe-Gilbert M.-E."/>
            <person name="Picardeau M."/>
            <person name="Goarant C."/>
        </authorList>
    </citation>
    <scope>NUCLEOTIDE SEQUENCE [LARGE SCALE GENOMIC DNA]</scope>
    <source>
        <strain evidence="1 2">MCA1-C-A1</strain>
    </source>
</reference>
<gene>
    <name evidence="1" type="ORF">CH357_18095</name>
</gene>
<evidence type="ECO:0000313" key="1">
    <source>
        <dbReference type="EMBL" id="PJZ24039.1"/>
    </source>
</evidence>
<keyword evidence="2" id="KW-1185">Reference proteome</keyword>
<proteinExistence type="predicted"/>
<sequence>MKYSKIAILIVFINLLGCLPSISVGEGFQVKGKRYSDVSEFKSKKVYLDLTYEYGIIKEETKTKSGKIEKKTDRATPEVYLQFRDALFYELKGKYKLDVEFGLPKTKDSLFISVTPRMDREYTTVEKASIILNKGQDPLYKLDIVNAPRVQTLKIEYAKTVEQLAEISAEKIFDAILGKSEE</sequence>
<dbReference type="AlphaFoldDB" id="A0A2M9X8W0"/>
<protein>
    <submittedName>
        <fullName evidence="1">Uncharacterized protein</fullName>
    </submittedName>
</protein>
<dbReference type="OrthoDB" id="327534at2"/>
<accession>A0A2M9X8W0</accession>
<comment type="caution">
    <text evidence="1">The sequence shown here is derived from an EMBL/GenBank/DDBJ whole genome shotgun (WGS) entry which is preliminary data.</text>
</comment>
<evidence type="ECO:0000313" key="2">
    <source>
        <dbReference type="Proteomes" id="UP000232196"/>
    </source>
</evidence>
<dbReference type="Proteomes" id="UP000232196">
    <property type="component" value="Unassembled WGS sequence"/>
</dbReference>